<dbReference type="RefSeq" id="WP_249713721.1">
    <property type="nucleotide sequence ID" value="NZ_JAMFMB010000093.1"/>
</dbReference>
<dbReference type="EMBL" id="JAMFMB010000093">
    <property type="protein sequence ID" value="MCL6286239.1"/>
    <property type="molecule type" value="Genomic_DNA"/>
</dbReference>
<gene>
    <name evidence="1" type="ORF">M3P21_22390</name>
</gene>
<organism evidence="1 2">
    <name type="scientific">Ruegeria spongiae</name>
    <dbReference type="NCBI Taxonomy" id="2942209"/>
    <lineage>
        <taxon>Bacteria</taxon>
        <taxon>Pseudomonadati</taxon>
        <taxon>Pseudomonadota</taxon>
        <taxon>Alphaproteobacteria</taxon>
        <taxon>Rhodobacterales</taxon>
        <taxon>Roseobacteraceae</taxon>
        <taxon>Ruegeria</taxon>
    </lineage>
</organism>
<dbReference type="Proteomes" id="UP001203880">
    <property type="component" value="Unassembled WGS sequence"/>
</dbReference>
<keyword evidence="2" id="KW-1185">Reference proteome</keyword>
<reference evidence="1" key="1">
    <citation type="submission" date="2022-05" db="EMBL/GenBank/DDBJ databases">
        <authorList>
            <person name="Park J.-S."/>
        </authorList>
    </citation>
    <scope>NUCLEOTIDE SEQUENCE</scope>
    <source>
        <strain evidence="1">2012CJ41-6</strain>
    </source>
</reference>
<evidence type="ECO:0000313" key="1">
    <source>
        <dbReference type="EMBL" id="MCL6286239.1"/>
    </source>
</evidence>
<proteinExistence type="predicted"/>
<feature type="non-terminal residue" evidence="1">
    <location>
        <position position="1"/>
    </location>
</feature>
<evidence type="ECO:0000313" key="2">
    <source>
        <dbReference type="Proteomes" id="UP001203880"/>
    </source>
</evidence>
<sequence>VNIDAISSAPLFKRSDQALAKGMIFRPCQGSCSLKISCHVAIKDAFGPPANTSTIHPAAGLRGGSHADLLWLINFGARNYLCLF</sequence>
<protein>
    <submittedName>
        <fullName evidence="1">Uncharacterized protein</fullName>
    </submittedName>
</protein>
<accession>A0ABT0Q8N2</accession>
<comment type="caution">
    <text evidence="1">The sequence shown here is derived from an EMBL/GenBank/DDBJ whole genome shotgun (WGS) entry which is preliminary data.</text>
</comment>
<name>A0ABT0Q8N2_9RHOB</name>